<dbReference type="eggNOG" id="ENOG502S87W">
    <property type="taxonomic scope" value="Eukaryota"/>
</dbReference>
<dbReference type="VEuPathDB" id="FungiDB:PYU1_G004109"/>
<accession>K3WGM8</accession>
<dbReference type="InParanoid" id="K3WGM8"/>
<keyword evidence="3" id="KW-1185">Reference proteome</keyword>
<evidence type="ECO:0000313" key="3">
    <source>
        <dbReference type="Proteomes" id="UP000019132"/>
    </source>
</evidence>
<reference evidence="2" key="3">
    <citation type="submission" date="2015-02" db="UniProtKB">
        <authorList>
            <consortium name="EnsemblProtists"/>
        </authorList>
    </citation>
    <scope>IDENTIFICATION</scope>
    <source>
        <strain evidence="2">DAOM BR144</strain>
    </source>
</reference>
<feature type="region of interest" description="Disordered" evidence="1">
    <location>
        <begin position="212"/>
        <end position="246"/>
    </location>
</feature>
<dbReference type="STRING" id="431595.K3WGM8"/>
<protein>
    <recommendedName>
        <fullName evidence="4">PAS domain-containing protein</fullName>
    </recommendedName>
</protein>
<evidence type="ECO:0008006" key="4">
    <source>
        <dbReference type="Google" id="ProtNLM"/>
    </source>
</evidence>
<organism evidence="2 3">
    <name type="scientific">Globisporangium ultimum (strain ATCC 200006 / CBS 805.95 / DAOM BR144)</name>
    <name type="common">Pythium ultimum</name>
    <dbReference type="NCBI Taxonomy" id="431595"/>
    <lineage>
        <taxon>Eukaryota</taxon>
        <taxon>Sar</taxon>
        <taxon>Stramenopiles</taxon>
        <taxon>Oomycota</taxon>
        <taxon>Peronosporomycetes</taxon>
        <taxon>Pythiales</taxon>
        <taxon>Pythiaceae</taxon>
        <taxon>Globisporangium</taxon>
    </lineage>
</organism>
<evidence type="ECO:0000256" key="1">
    <source>
        <dbReference type="SAM" id="MobiDB-lite"/>
    </source>
</evidence>
<dbReference type="EnsemblProtists" id="PYU1_T004119">
    <property type="protein sequence ID" value="PYU1_T004119"/>
    <property type="gene ID" value="PYU1_G004109"/>
</dbReference>
<sequence length="282" mass="30818">MNLGSVTLLELNEVPDGKRIAYCLPSGEFIFATSDSARCFGSAAEWSAEDLYGKNLCPFLAAHDVEKLEDYMRAQCSQFGVSAQYSSELQMMVRVLGTDTPIWIRLRTIPLTLRLSRCIDAVRCIVNPVHLFADSSSFVISEEDLSLVFVTSGTGTDFNSKTAPITPASLSSPTPFFDACMLTEEDVLGNDKPPVDGKSVLPLELKDTMTATYTSPKSRYHDDAKRALSPTTQPLEPSGEDASMEDQSLASYAFEADWASEVLHSSLKRSSTDTKLRAALVT</sequence>
<dbReference type="EMBL" id="GL376567">
    <property type="status" value="NOT_ANNOTATED_CDS"/>
    <property type="molecule type" value="Genomic_DNA"/>
</dbReference>
<dbReference type="AlphaFoldDB" id="K3WGM8"/>
<name>K3WGM8_GLOUD</name>
<reference evidence="3" key="1">
    <citation type="journal article" date="2010" name="Genome Biol.">
        <title>Genome sequence of the necrotrophic plant pathogen Pythium ultimum reveals original pathogenicity mechanisms and effector repertoire.</title>
        <authorList>
            <person name="Levesque C.A."/>
            <person name="Brouwer H."/>
            <person name="Cano L."/>
            <person name="Hamilton J.P."/>
            <person name="Holt C."/>
            <person name="Huitema E."/>
            <person name="Raffaele S."/>
            <person name="Robideau G.P."/>
            <person name="Thines M."/>
            <person name="Win J."/>
            <person name="Zerillo M.M."/>
            <person name="Beakes G.W."/>
            <person name="Boore J.L."/>
            <person name="Busam D."/>
            <person name="Dumas B."/>
            <person name="Ferriera S."/>
            <person name="Fuerstenberg S.I."/>
            <person name="Gachon C.M."/>
            <person name="Gaulin E."/>
            <person name="Govers F."/>
            <person name="Grenville-Briggs L."/>
            <person name="Horner N."/>
            <person name="Hostetler J."/>
            <person name="Jiang R.H."/>
            <person name="Johnson J."/>
            <person name="Krajaejun T."/>
            <person name="Lin H."/>
            <person name="Meijer H.J."/>
            <person name="Moore B."/>
            <person name="Morris P."/>
            <person name="Phuntmart V."/>
            <person name="Puiu D."/>
            <person name="Shetty J."/>
            <person name="Stajich J.E."/>
            <person name="Tripathy S."/>
            <person name="Wawra S."/>
            <person name="van West P."/>
            <person name="Whitty B.R."/>
            <person name="Coutinho P.M."/>
            <person name="Henrissat B."/>
            <person name="Martin F."/>
            <person name="Thomas P.D."/>
            <person name="Tyler B.M."/>
            <person name="De Vries R.P."/>
            <person name="Kamoun S."/>
            <person name="Yandell M."/>
            <person name="Tisserat N."/>
            <person name="Buell C.R."/>
        </authorList>
    </citation>
    <scope>NUCLEOTIDE SEQUENCE</scope>
    <source>
        <strain evidence="3">DAOM:BR144</strain>
    </source>
</reference>
<dbReference type="HOGENOM" id="CLU_995608_0_0_1"/>
<proteinExistence type="predicted"/>
<dbReference type="Proteomes" id="UP000019132">
    <property type="component" value="Unassembled WGS sequence"/>
</dbReference>
<evidence type="ECO:0000313" key="2">
    <source>
        <dbReference type="EnsemblProtists" id="PYU1_T004119"/>
    </source>
</evidence>
<reference evidence="3" key="2">
    <citation type="submission" date="2010-04" db="EMBL/GenBank/DDBJ databases">
        <authorList>
            <person name="Buell R."/>
            <person name="Hamilton J."/>
            <person name="Hostetler J."/>
        </authorList>
    </citation>
    <scope>NUCLEOTIDE SEQUENCE [LARGE SCALE GENOMIC DNA]</scope>
    <source>
        <strain evidence="3">DAOM:BR144</strain>
    </source>
</reference>